<feature type="transmembrane region" description="Helical" evidence="1">
    <location>
        <begin position="94"/>
        <end position="112"/>
    </location>
</feature>
<protein>
    <submittedName>
        <fullName evidence="2">Multipass membrane protein</fullName>
    </submittedName>
</protein>
<feature type="transmembrane region" description="Helical" evidence="1">
    <location>
        <begin position="174"/>
        <end position="202"/>
    </location>
</feature>
<name>A0A218NNQ4_9ARCH</name>
<proteinExistence type="predicted"/>
<dbReference type="GeneID" id="33314340"/>
<evidence type="ECO:0000313" key="3">
    <source>
        <dbReference type="Proteomes" id="UP000197679"/>
    </source>
</evidence>
<dbReference type="RefSeq" id="WP_088820344.1">
    <property type="nucleotide sequence ID" value="NZ_CP019964.1"/>
</dbReference>
<sequence>MLFKNEFISAVNSVINPKINSKHKSFSQIMSTYYKASIIPLIIAVVIGFAAGYLFGPFSFILRHRSAIAAGFIGGALNSAYAIIAILVIIPLSLIIYAAIYYIFADLALKIWKGSYEEVLVSFMYGNLLIVIFFFLVFIPIVSIAASIALSIWGIAVVSIVMGRQMKMDPWRAFGGMVVTGIVIIAIAMMLMMLLFGFAYLASSVGSGLSLSHLSKPPIAAFRG</sequence>
<evidence type="ECO:0000256" key="1">
    <source>
        <dbReference type="SAM" id="Phobius"/>
    </source>
</evidence>
<dbReference type="KEGG" id="marh:Mia14_0789"/>
<feature type="transmembrane region" description="Helical" evidence="1">
    <location>
        <begin position="119"/>
        <end position="138"/>
    </location>
</feature>
<keyword evidence="3" id="KW-1185">Reference proteome</keyword>
<reference evidence="2 3" key="1">
    <citation type="journal article" date="2017" name="Nat. Commun.">
        <title>'ARMAN' archaea depend on association with euryarchaeal host in culture and in situ.</title>
        <authorList>
            <person name="Golyshina O."/>
            <person name="Toshchakov S."/>
            <person name="Makarova K."/>
            <person name="Gavrilov S."/>
            <person name="Korzhenkov A."/>
            <person name="La Cono V."/>
            <person name="Arcadi E."/>
            <person name="Nechitaylo T."/>
            <person name="Ferrer M."/>
            <person name="Kublanov I."/>
            <person name="Wolf Y."/>
            <person name="Yakimov M."/>
            <person name="Golyshin P."/>
            <person name="Slesarev A."/>
            <person name="Kozyavkin S."/>
        </authorList>
    </citation>
    <scope>NUCLEOTIDE SEQUENCE [LARGE SCALE GENOMIC DNA]</scope>
    <source>
        <strain evidence="2 3">Mia14</strain>
    </source>
</reference>
<keyword evidence="1" id="KW-0812">Transmembrane</keyword>
<dbReference type="AlphaFoldDB" id="A0A218NNQ4"/>
<keyword evidence="1" id="KW-0472">Membrane</keyword>
<accession>A0A218NNQ4</accession>
<evidence type="ECO:0000313" key="2">
    <source>
        <dbReference type="EMBL" id="ASI14083.1"/>
    </source>
</evidence>
<feature type="transmembrane region" description="Helical" evidence="1">
    <location>
        <begin position="144"/>
        <end position="162"/>
    </location>
</feature>
<organism evidence="2 3">
    <name type="scientific">Candidatus Mancarchaeum acidiphilum</name>
    <dbReference type="NCBI Taxonomy" id="1920749"/>
    <lineage>
        <taxon>Archaea</taxon>
        <taxon>Candidatus Micrarchaeota</taxon>
        <taxon>Candidatus Mancarchaeum</taxon>
    </lineage>
</organism>
<dbReference type="EMBL" id="CP019964">
    <property type="protein sequence ID" value="ASI14083.1"/>
    <property type="molecule type" value="Genomic_DNA"/>
</dbReference>
<feature type="transmembrane region" description="Helical" evidence="1">
    <location>
        <begin position="33"/>
        <end position="55"/>
    </location>
</feature>
<gene>
    <name evidence="2" type="ORF">Mia14_0789</name>
</gene>
<keyword evidence="1" id="KW-1133">Transmembrane helix</keyword>
<dbReference type="Proteomes" id="UP000197679">
    <property type="component" value="Chromosome"/>
</dbReference>